<dbReference type="SUPFAM" id="SSF52540">
    <property type="entry name" value="P-loop containing nucleoside triphosphate hydrolases"/>
    <property type="match status" value="1"/>
</dbReference>
<name>A0A919MT22_9ACTN</name>
<dbReference type="InterPro" id="IPR027417">
    <property type="entry name" value="P-loop_NTPase"/>
</dbReference>
<gene>
    <name evidence="1" type="ORF">Ari01nite_62760</name>
</gene>
<evidence type="ECO:0000313" key="2">
    <source>
        <dbReference type="Proteomes" id="UP000636960"/>
    </source>
</evidence>
<proteinExistence type="predicted"/>
<keyword evidence="2" id="KW-1185">Reference proteome</keyword>
<organism evidence="1 2">
    <name type="scientific">Paractinoplanes rishiriensis</name>
    <dbReference type="NCBI Taxonomy" id="1050105"/>
    <lineage>
        <taxon>Bacteria</taxon>
        <taxon>Bacillati</taxon>
        <taxon>Actinomycetota</taxon>
        <taxon>Actinomycetes</taxon>
        <taxon>Micromonosporales</taxon>
        <taxon>Micromonosporaceae</taxon>
        <taxon>Paractinoplanes</taxon>
    </lineage>
</organism>
<dbReference type="Proteomes" id="UP000636960">
    <property type="component" value="Unassembled WGS sequence"/>
</dbReference>
<dbReference type="Gene3D" id="3.40.50.300">
    <property type="entry name" value="P-loop containing nucleotide triphosphate hydrolases"/>
    <property type="match status" value="1"/>
</dbReference>
<dbReference type="AlphaFoldDB" id="A0A919MT22"/>
<protein>
    <recommendedName>
        <fullName evidence="3">Kinase</fullName>
    </recommendedName>
</protein>
<reference evidence="1" key="1">
    <citation type="submission" date="2021-01" db="EMBL/GenBank/DDBJ databases">
        <title>Whole genome shotgun sequence of Actinoplanes rishiriensis NBRC 108556.</title>
        <authorList>
            <person name="Komaki H."/>
            <person name="Tamura T."/>
        </authorList>
    </citation>
    <scope>NUCLEOTIDE SEQUENCE</scope>
    <source>
        <strain evidence="1">NBRC 108556</strain>
    </source>
</reference>
<comment type="caution">
    <text evidence="1">The sequence shown here is derived from an EMBL/GenBank/DDBJ whole genome shotgun (WGS) entry which is preliminary data.</text>
</comment>
<evidence type="ECO:0008006" key="3">
    <source>
        <dbReference type="Google" id="ProtNLM"/>
    </source>
</evidence>
<dbReference type="EMBL" id="BOMV01000065">
    <property type="protein sequence ID" value="GIE98811.1"/>
    <property type="molecule type" value="Genomic_DNA"/>
</dbReference>
<sequence length="201" mass="20966">MAQYVVLVNGLPGAGKSTLAGALGPLLGIPVISKDTLKEAMAAAAPGVPAAAVGPVAAGSMWDLAGAVPGGVLLESWWFRPRDRGFAEAGLRRAGATTAVEVWCDLPAGLALDRVRQRDRGDLYDDDRHVREFWDRWAAEAEPLGIGEVLTVRTDQPVDHAALARRLSTAVEGTVVSPPVRTAAAVARPPAPLPNAAAHPH</sequence>
<accession>A0A919MT22</accession>
<dbReference type="Pfam" id="PF13671">
    <property type="entry name" value="AAA_33"/>
    <property type="match status" value="1"/>
</dbReference>
<dbReference type="RefSeq" id="WP_203785814.1">
    <property type="nucleotide sequence ID" value="NZ_BOMV01000065.1"/>
</dbReference>
<evidence type="ECO:0000313" key="1">
    <source>
        <dbReference type="EMBL" id="GIE98811.1"/>
    </source>
</evidence>